<dbReference type="GO" id="GO:0016757">
    <property type="term" value="F:glycosyltransferase activity"/>
    <property type="evidence" value="ECO:0007669"/>
    <property type="project" value="UniProtKB-KW"/>
</dbReference>
<dbReference type="Gene3D" id="3.40.50.2000">
    <property type="entry name" value="Glycogen Phosphorylase B"/>
    <property type="match status" value="2"/>
</dbReference>
<gene>
    <name evidence="2" type="ORF">GURASL_06870</name>
</gene>
<dbReference type="PANTHER" id="PTHR45947">
    <property type="entry name" value="SULFOQUINOVOSYL TRANSFERASE SQD2"/>
    <property type="match status" value="1"/>
</dbReference>
<dbReference type="InterPro" id="IPR050194">
    <property type="entry name" value="Glycosyltransferase_grp1"/>
</dbReference>
<keyword evidence="3" id="KW-1185">Reference proteome</keyword>
<feature type="domain" description="Glycosyltransferase subfamily 4-like N-terminal" evidence="1">
    <location>
        <begin position="16"/>
        <end position="174"/>
    </location>
</feature>
<keyword evidence="2" id="KW-0328">Glycosyltransferase</keyword>
<evidence type="ECO:0000259" key="1">
    <source>
        <dbReference type="Pfam" id="PF13439"/>
    </source>
</evidence>
<dbReference type="Pfam" id="PF13439">
    <property type="entry name" value="Glyco_transf_4"/>
    <property type="match status" value="1"/>
</dbReference>
<dbReference type="Pfam" id="PF13692">
    <property type="entry name" value="Glyco_trans_1_4"/>
    <property type="match status" value="1"/>
</dbReference>
<dbReference type="EMBL" id="AP027151">
    <property type="protein sequence ID" value="BDV41764.1"/>
    <property type="molecule type" value="Genomic_DNA"/>
</dbReference>
<dbReference type="InterPro" id="IPR028098">
    <property type="entry name" value="Glyco_trans_4-like_N"/>
</dbReference>
<dbReference type="Proteomes" id="UP001317705">
    <property type="component" value="Chromosome"/>
</dbReference>
<name>A0ABM8EH67_9BACT</name>
<dbReference type="CDD" id="cd03801">
    <property type="entry name" value="GT4_PimA-like"/>
    <property type="match status" value="1"/>
</dbReference>
<dbReference type="PANTHER" id="PTHR45947:SF13">
    <property type="entry name" value="TRANSFERASE"/>
    <property type="match status" value="1"/>
</dbReference>
<evidence type="ECO:0000313" key="2">
    <source>
        <dbReference type="EMBL" id="BDV41764.1"/>
    </source>
</evidence>
<evidence type="ECO:0000313" key="3">
    <source>
        <dbReference type="Proteomes" id="UP001317705"/>
    </source>
</evidence>
<keyword evidence="2" id="KW-0808">Transferase</keyword>
<dbReference type="SUPFAM" id="SSF53756">
    <property type="entry name" value="UDP-Glycosyltransferase/glycogen phosphorylase"/>
    <property type="match status" value="1"/>
</dbReference>
<proteinExistence type="predicted"/>
<sequence length="370" mass="42011">MVEGKRVLYLVDKSGFGGVQTIAYTLIRHLVDEQIEMDFFFLRNINDRFGMEDRCEPNVFYSRAKWRYSLRPFFEILRFVREKKVTILHLNGNKSIILGLVIKKFFHPTIKIIAHEHGGVFDYSRWYAAFLKIFSGYFDLFITISNYRKQFLVKRCLVIPSAIRVIDNFVDPARLAFASTCRSGHSARCCLGGDNPLVIGYVGGLSKIKGCDVLIRALPLLRERISNFRVLIAGDGPARMELEKLVATLGLEDIVSFLGFVDPPGKAYAQFDMMVIPSRSEEGPICLYEAWMMGLPVVASDAPVLNERIRDGETGILFQSENPSDLAEKICSVYCNPDVAAHIREGGGREAERHTVERYRSDLREVYLSV</sequence>
<accession>A0ABM8EH67</accession>
<protein>
    <submittedName>
        <fullName evidence="2">Mannosyltransferase</fullName>
    </submittedName>
</protein>
<reference evidence="2 3" key="1">
    <citation type="submission" date="2022-12" db="EMBL/GenBank/DDBJ databases">
        <title>Polyphasic characterization of Geotalea uranireducens NIT-SL11 newly isolated from a complex of sewage sludge and microbially reduced graphene oxide.</title>
        <authorList>
            <person name="Xie L."/>
            <person name="Yoshida N."/>
            <person name="Meng L."/>
        </authorList>
    </citation>
    <scope>NUCLEOTIDE SEQUENCE [LARGE SCALE GENOMIC DNA]</scope>
    <source>
        <strain evidence="2 3">NIT-SL11</strain>
    </source>
</reference>
<organism evidence="2 3">
    <name type="scientific">Geotalea uraniireducens</name>
    <dbReference type="NCBI Taxonomy" id="351604"/>
    <lineage>
        <taxon>Bacteria</taxon>
        <taxon>Pseudomonadati</taxon>
        <taxon>Thermodesulfobacteriota</taxon>
        <taxon>Desulfuromonadia</taxon>
        <taxon>Geobacterales</taxon>
        <taxon>Geobacteraceae</taxon>
        <taxon>Geotalea</taxon>
    </lineage>
</organism>